<protein>
    <submittedName>
        <fullName evidence="3">Uncharacterized protein</fullName>
    </submittedName>
</protein>
<keyword evidence="1" id="KW-1133">Transmembrane helix</keyword>
<keyword evidence="5" id="KW-1185">Reference proteome</keyword>
<dbReference type="AlphaFoldDB" id="A0A2N5D5Z5"/>
<feature type="transmembrane region" description="Helical" evidence="1">
    <location>
        <begin position="90"/>
        <end position="110"/>
    </location>
</feature>
<sequence length="150" mass="16172">MLDFLWTLRGAAPLNPNVAGEVVIDRMEKLLAEAERQPRRQAPERVTFDMSRWSGARDPLLPMSLYERGRFSIEAGADGRTLSYTLSSIHAAWAGVGLASALTAIALLAGARELHLILNGVVLVAVVYGACALISAAQTTRLIRETAARS</sequence>
<dbReference type="OrthoDB" id="7570015at2"/>
<keyword evidence="1" id="KW-0472">Membrane</keyword>
<dbReference type="EMBL" id="CP026100">
    <property type="protein sequence ID" value="AYV45975.1"/>
    <property type="molecule type" value="Genomic_DNA"/>
</dbReference>
<accession>A0A2N5D5Z5</accession>
<reference evidence="2 5" key="2">
    <citation type="submission" date="2018-01" db="EMBL/GenBank/DDBJ databases">
        <title>Complete genome sequence of Caulobacter flavus RHGG3.</title>
        <authorList>
            <person name="Yang E."/>
        </authorList>
    </citation>
    <scope>NUCLEOTIDE SEQUENCE [LARGE SCALE GENOMIC DNA]</scope>
    <source>
        <strain evidence="2 5">RHGG3</strain>
    </source>
</reference>
<evidence type="ECO:0000313" key="2">
    <source>
        <dbReference type="EMBL" id="AYV45975.1"/>
    </source>
</evidence>
<dbReference type="EMBL" id="PJRQ01000002">
    <property type="protein sequence ID" value="PLR21483.1"/>
    <property type="molecule type" value="Genomic_DNA"/>
</dbReference>
<feature type="transmembrane region" description="Helical" evidence="1">
    <location>
        <begin position="116"/>
        <end position="137"/>
    </location>
</feature>
<reference evidence="3 4" key="1">
    <citation type="submission" date="2017-12" db="EMBL/GenBank/DDBJ databases">
        <title>The genome sequence of Caulobacter flavus CGMCC1 15093.</title>
        <authorList>
            <person name="Gao J."/>
            <person name="Mao X."/>
            <person name="Sun J."/>
        </authorList>
    </citation>
    <scope>NUCLEOTIDE SEQUENCE [LARGE SCALE GENOMIC DNA]</scope>
    <source>
        <strain evidence="3 4">CGMCC1 15093</strain>
    </source>
</reference>
<dbReference type="Proteomes" id="UP000281192">
    <property type="component" value="Chromosome"/>
</dbReference>
<proteinExistence type="predicted"/>
<dbReference type="KEGG" id="cfh:C1707_06760"/>
<dbReference type="RefSeq" id="WP_101711090.1">
    <property type="nucleotide sequence ID" value="NZ_CP026100.1"/>
</dbReference>
<evidence type="ECO:0000313" key="4">
    <source>
        <dbReference type="Proteomes" id="UP000234483"/>
    </source>
</evidence>
<name>A0A2N5D5Z5_9CAUL</name>
<gene>
    <name evidence="2" type="ORF">C1707_06760</name>
    <name evidence="3" type="ORF">CFHF_00585</name>
</gene>
<organism evidence="3 4">
    <name type="scientific">Caulobacter flavus</name>
    <dbReference type="NCBI Taxonomy" id="1679497"/>
    <lineage>
        <taxon>Bacteria</taxon>
        <taxon>Pseudomonadati</taxon>
        <taxon>Pseudomonadota</taxon>
        <taxon>Alphaproteobacteria</taxon>
        <taxon>Caulobacterales</taxon>
        <taxon>Caulobacteraceae</taxon>
        <taxon>Caulobacter</taxon>
    </lineage>
</organism>
<evidence type="ECO:0000313" key="3">
    <source>
        <dbReference type="EMBL" id="PLR21483.1"/>
    </source>
</evidence>
<keyword evidence="1" id="KW-0812">Transmembrane</keyword>
<dbReference type="Proteomes" id="UP000234483">
    <property type="component" value="Unassembled WGS sequence"/>
</dbReference>
<evidence type="ECO:0000256" key="1">
    <source>
        <dbReference type="SAM" id="Phobius"/>
    </source>
</evidence>
<evidence type="ECO:0000313" key="5">
    <source>
        <dbReference type="Proteomes" id="UP000281192"/>
    </source>
</evidence>